<dbReference type="GO" id="GO:0019632">
    <property type="term" value="P:shikimate metabolic process"/>
    <property type="evidence" value="ECO:0007669"/>
    <property type="project" value="TreeGrafter"/>
</dbReference>
<feature type="binding site" evidence="3">
    <location>
        <position position="364"/>
    </location>
    <ligand>
        <name>ATP</name>
        <dbReference type="ChEBI" id="CHEBI:30616"/>
    </ligand>
</feature>
<dbReference type="InterPro" id="IPR022893">
    <property type="entry name" value="Shikimate_DH_fam"/>
</dbReference>
<dbReference type="Gene3D" id="3.40.50.300">
    <property type="entry name" value="P-loop containing nucleotide triphosphate hydrolases"/>
    <property type="match status" value="1"/>
</dbReference>
<evidence type="ECO:0000313" key="6">
    <source>
        <dbReference type="Proteomes" id="UP000824193"/>
    </source>
</evidence>
<dbReference type="SUPFAM" id="SSF51735">
    <property type="entry name" value="NAD(P)-binding Rossmann-fold domains"/>
    <property type="match status" value="1"/>
</dbReference>
<feature type="binding site" evidence="3">
    <location>
        <position position="284"/>
    </location>
    <ligand>
        <name>substrate</name>
    </ligand>
</feature>
<dbReference type="InterPro" id="IPR031322">
    <property type="entry name" value="Shikimate/glucono_kinase"/>
</dbReference>
<dbReference type="GO" id="GO:0009423">
    <property type="term" value="P:chorismate biosynthetic process"/>
    <property type="evidence" value="ECO:0007669"/>
    <property type="project" value="UniProtKB-UniRule"/>
</dbReference>
<comment type="pathway">
    <text evidence="3">Metabolic intermediate biosynthesis; chorismate biosynthesis; chorismate from D-erythrose 4-phosphate and phosphoenolpyruvate: step 5/7.</text>
</comment>
<evidence type="ECO:0000313" key="5">
    <source>
        <dbReference type="EMBL" id="HIX04831.1"/>
    </source>
</evidence>
<dbReference type="GO" id="GO:0005829">
    <property type="term" value="C:cytosol"/>
    <property type="evidence" value="ECO:0007669"/>
    <property type="project" value="TreeGrafter"/>
</dbReference>
<dbReference type="Proteomes" id="UP000824193">
    <property type="component" value="Unassembled WGS sequence"/>
</dbReference>
<proteinExistence type="inferred from homology"/>
<feature type="domain" description="Shikimate dehydrogenase substrate binding N-terminal" evidence="4">
    <location>
        <begin position="5"/>
        <end position="80"/>
    </location>
</feature>
<dbReference type="EC" id="2.7.1.71" evidence="3"/>
<keyword evidence="2 3" id="KW-0057">Aromatic amino acid biosynthesis</keyword>
<comment type="subcellular location">
    <subcellularLocation>
        <location evidence="3">Cytoplasm</location>
    </subcellularLocation>
</comment>
<keyword evidence="3" id="KW-0067">ATP-binding</keyword>
<dbReference type="GO" id="GO:0009073">
    <property type="term" value="P:aromatic amino acid family biosynthetic process"/>
    <property type="evidence" value="ECO:0007669"/>
    <property type="project" value="UniProtKB-KW"/>
</dbReference>
<dbReference type="EMBL" id="DXFW01000004">
    <property type="protein sequence ID" value="HIX04831.1"/>
    <property type="molecule type" value="Genomic_DNA"/>
</dbReference>
<comment type="pathway">
    <text evidence="1">Metabolic intermediate biosynthesis; chorismate biosynthesis; chorismate from D-erythrose 4-phosphate and phosphoenolpyruvate: step 4/7.</text>
</comment>
<dbReference type="CDD" id="cd00464">
    <property type="entry name" value="SK"/>
    <property type="match status" value="1"/>
</dbReference>
<sequence>MEYGLIGATLKHSYSKLIHEQLYPCDYQLTELPTEAGAREFMEKRPFKAINVTIPYKQLVIPYCAVLDEKAKAIGAVNTVVNVNGVLHGYNTDFDGFAFLAAAHGVEFAGRRVLILGTGGTSKTVTAVAKAAGAAQVLYASRTPGEGRLAYEEALASGAQVVVNTSPAGMYPNNDALALDVARMPGLEAVLDAVYNPFSTRLVQAGRAAGAKAAGGLEMLVAQAVFAAALFTGTPPQTDRIAPLAKAIFAEKANISLVGMPSCGKTTIGKQLAKAFGKTFVDLDAEIVKTAGKSIPDIFAESGEAGFRDLEQQVTARFAKEGGQVLSTGGGAVLRPENVAALRQNGPVVFIDRPLDLLRTGGGRPLSTDRAALAAMEEKRRPLYKAASDIRIPNNTDVFRRAAKAAEEALHAYFGT</sequence>
<dbReference type="Gene3D" id="3.40.50.720">
    <property type="entry name" value="NAD(P)-binding Rossmann-like Domain"/>
    <property type="match status" value="1"/>
</dbReference>
<dbReference type="GO" id="GO:0005524">
    <property type="term" value="F:ATP binding"/>
    <property type="evidence" value="ECO:0007669"/>
    <property type="project" value="UniProtKB-UniRule"/>
</dbReference>
<dbReference type="GO" id="GO:0050661">
    <property type="term" value="F:NADP binding"/>
    <property type="evidence" value="ECO:0007669"/>
    <property type="project" value="TreeGrafter"/>
</dbReference>
<dbReference type="GO" id="GO:0004764">
    <property type="term" value="F:shikimate 3-dehydrogenase (NADP+) activity"/>
    <property type="evidence" value="ECO:0007669"/>
    <property type="project" value="InterPro"/>
</dbReference>
<dbReference type="GO" id="GO:0008652">
    <property type="term" value="P:amino acid biosynthetic process"/>
    <property type="evidence" value="ECO:0007669"/>
    <property type="project" value="UniProtKB-KW"/>
</dbReference>
<dbReference type="SUPFAM" id="SSF53223">
    <property type="entry name" value="Aminoacid dehydrogenase-like, N-terminal domain"/>
    <property type="match status" value="1"/>
</dbReference>
<evidence type="ECO:0000259" key="4">
    <source>
        <dbReference type="Pfam" id="PF08501"/>
    </source>
</evidence>
<comment type="cofactor">
    <cofactor evidence="3">
        <name>Mg(2+)</name>
        <dbReference type="ChEBI" id="CHEBI:18420"/>
    </cofactor>
    <text evidence="3">Binds 1 Mg(2+) ion per subunit.</text>
</comment>
<dbReference type="PANTHER" id="PTHR21089">
    <property type="entry name" value="SHIKIMATE DEHYDROGENASE"/>
    <property type="match status" value="1"/>
</dbReference>
<feature type="binding site" evidence="3">
    <location>
        <position position="266"/>
    </location>
    <ligand>
        <name>Mg(2+)</name>
        <dbReference type="ChEBI" id="CHEBI:18420"/>
    </ligand>
</feature>
<dbReference type="GO" id="GO:0004765">
    <property type="term" value="F:shikimate kinase activity"/>
    <property type="evidence" value="ECO:0007669"/>
    <property type="project" value="UniProtKB-UniRule"/>
</dbReference>
<comment type="similarity">
    <text evidence="3">Belongs to the shikimate kinase family.</text>
</comment>
<organism evidence="5 6">
    <name type="scientific">Candidatus Allofournierella pullicola</name>
    <dbReference type="NCBI Taxonomy" id="2838596"/>
    <lineage>
        <taxon>Bacteria</taxon>
        <taxon>Bacillati</taxon>
        <taxon>Bacillota</taxon>
        <taxon>Clostridia</taxon>
        <taxon>Eubacteriales</taxon>
        <taxon>Oscillospiraceae</taxon>
        <taxon>Allofournierella</taxon>
    </lineage>
</organism>
<reference evidence="5" key="2">
    <citation type="submission" date="2021-04" db="EMBL/GenBank/DDBJ databases">
        <authorList>
            <person name="Gilroy R."/>
        </authorList>
    </citation>
    <scope>NUCLEOTIDE SEQUENCE</scope>
    <source>
        <strain evidence="5">2239</strain>
    </source>
</reference>
<dbReference type="Pfam" id="PF01202">
    <property type="entry name" value="SKI"/>
    <property type="match status" value="1"/>
</dbReference>
<keyword evidence="3" id="KW-0418">Kinase</keyword>
<dbReference type="InterPro" id="IPR036291">
    <property type="entry name" value="NAD(P)-bd_dom_sf"/>
</dbReference>
<dbReference type="InterPro" id="IPR000623">
    <property type="entry name" value="Shikimate_kinase/TSH1"/>
</dbReference>
<evidence type="ECO:0000256" key="2">
    <source>
        <dbReference type="ARBA" id="ARBA00023141"/>
    </source>
</evidence>
<dbReference type="AlphaFoldDB" id="A0A9D1V2C5"/>
<accession>A0A9D1V2C5</accession>
<dbReference type="Pfam" id="PF08501">
    <property type="entry name" value="Shikimate_dh_N"/>
    <property type="match status" value="1"/>
</dbReference>
<comment type="function">
    <text evidence="3">Catalyzes the specific phosphorylation of the 3-hydroxyl group of shikimic acid using ATP as a cosubstrate.</text>
</comment>
<feature type="binding site" evidence="3">
    <location>
        <begin position="262"/>
        <end position="267"/>
    </location>
    <ligand>
        <name>ATP</name>
        <dbReference type="ChEBI" id="CHEBI:30616"/>
    </ligand>
</feature>
<feature type="binding site" evidence="3">
    <location>
        <position position="330"/>
    </location>
    <ligand>
        <name>substrate</name>
    </ligand>
</feature>
<dbReference type="InterPro" id="IPR013708">
    <property type="entry name" value="Shikimate_DH-bd_N"/>
</dbReference>
<dbReference type="InterPro" id="IPR027417">
    <property type="entry name" value="P-loop_NTPase"/>
</dbReference>
<dbReference type="HAMAP" id="MF_00109">
    <property type="entry name" value="Shikimate_kinase"/>
    <property type="match status" value="1"/>
</dbReference>
<keyword evidence="3" id="KW-0547">Nucleotide-binding</keyword>
<evidence type="ECO:0000256" key="1">
    <source>
        <dbReference type="ARBA" id="ARBA00004871"/>
    </source>
</evidence>
<dbReference type="Gene3D" id="3.40.50.10860">
    <property type="entry name" value="Leucine Dehydrogenase, chain A, domain 1"/>
    <property type="match status" value="1"/>
</dbReference>
<dbReference type="PRINTS" id="PR01100">
    <property type="entry name" value="SHIKIMTKNASE"/>
</dbReference>
<dbReference type="PANTHER" id="PTHR21089:SF1">
    <property type="entry name" value="BIFUNCTIONAL 3-DEHYDROQUINATE DEHYDRATASE_SHIKIMATE DEHYDROGENASE, CHLOROPLASTIC"/>
    <property type="match status" value="1"/>
</dbReference>
<gene>
    <name evidence="3" type="primary">aroK</name>
    <name evidence="5" type="ORF">H9865_01785</name>
</gene>
<feature type="binding site" evidence="3">
    <location>
        <position position="380"/>
    </location>
    <ligand>
        <name>substrate</name>
    </ligand>
</feature>
<dbReference type="InterPro" id="IPR046346">
    <property type="entry name" value="Aminoacid_DH-like_N_sf"/>
</dbReference>
<comment type="subunit">
    <text evidence="3">Monomer.</text>
</comment>
<evidence type="ECO:0000256" key="3">
    <source>
        <dbReference type="HAMAP-Rule" id="MF_00109"/>
    </source>
</evidence>
<keyword evidence="3" id="KW-0808">Transferase</keyword>
<feature type="binding site" evidence="3">
    <location>
        <position position="308"/>
    </location>
    <ligand>
        <name>substrate</name>
    </ligand>
</feature>
<keyword evidence="3" id="KW-0479">Metal-binding</keyword>
<reference evidence="5" key="1">
    <citation type="journal article" date="2021" name="PeerJ">
        <title>Extensive microbial diversity within the chicken gut microbiome revealed by metagenomics and culture.</title>
        <authorList>
            <person name="Gilroy R."/>
            <person name="Ravi A."/>
            <person name="Getino M."/>
            <person name="Pursley I."/>
            <person name="Horton D.L."/>
            <person name="Alikhan N.F."/>
            <person name="Baker D."/>
            <person name="Gharbi K."/>
            <person name="Hall N."/>
            <person name="Watson M."/>
            <person name="Adriaenssens E.M."/>
            <person name="Foster-Nyarko E."/>
            <person name="Jarju S."/>
            <person name="Secka A."/>
            <person name="Antonio M."/>
            <person name="Oren A."/>
            <person name="Chaudhuri R.R."/>
            <person name="La Ragione R."/>
            <person name="Hildebrand F."/>
            <person name="Pallen M.J."/>
        </authorList>
    </citation>
    <scope>NUCLEOTIDE SEQUENCE</scope>
    <source>
        <strain evidence="5">2239</strain>
    </source>
</reference>
<keyword evidence="3" id="KW-0028">Amino-acid biosynthesis</keyword>
<comment type="caution">
    <text evidence="5">The sequence shown here is derived from an EMBL/GenBank/DDBJ whole genome shotgun (WGS) entry which is preliminary data.</text>
</comment>
<protein>
    <recommendedName>
        <fullName evidence="3">Shikimate kinase</fullName>
        <shortName evidence="3">SK</shortName>
        <ecNumber evidence="3">2.7.1.71</ecNumber>
    </recommendedName>
</protein>
<comment type="catalytic activity">
    <reaction evidence="3">
        <text>shikimate + ATP = 3-phosphoshikimate + ADP + H(+)</text>
        <dbReference type="Rhea" id="RHEA:13121"/>
        <dbReference type="ChEBI" id="CHEBI:15378"/>
        <dbReference type="ChEBI" id="CHEBI:30616"/>
        <dbReference type="ChEBI" id="CHEBI:36208"/>
        <dbReference type="ChEBI" id="CHEBI:145989"/>
        <dbReference type="ChEBI" id="CHEBI:456216"/>
        <dbReference type="EC" id="2.7.1.71"/>
    </reaction>
</comment>
<keyword evidence="3" id="KW-0460">Magnesium</keyword>
<keyword evidence="3" id="KW-0963">Cytoplasm</keyword>
<name>A0A9D1V2C5_9FIRM</name>
<dbReference type="SUPFAM" id="SSF52540">
    <property type="entry name" value="P-loop containing nucleoside triphosphate hydrolases"/>
    <property type="match status" value="1"/>
</dbReference>
<feature type="binding site" evidence="3">
    <location>
        <position position="400"/>
    </location>
    <ligand>
        <name>ATP</name>
        <dbReference type="ChEBI" id="CHEBI:30616"/>
    </ligand>
</feature>
<dbReference type="GO" id="GO:0000287">
    <property type="term" value="F:magnesium ion binding"/>
    <property type="evidence" value="ECO:0007669"/>
    <property type="project" value="UniProtKB-UniRule"/>
</dbReference>